<evidence type="ECO:0000256" key="1">
    <source>
        <dbReference type="PROSITE-ProRule" id="PRU00176"/>
    </source>
</evidence>
<keyword evidence="1" id="KW-0694">RNA-binding</keyword>
<dbReference type="AlphaFoldDB" id="A0A2U1N1L1"/>
<reference evidence="3 4" key="1">
    <citation type="journal article" date="2018" name="Mol. Plant">
        <title>The genome of Artemisia annua provides insight into the evolution of Asteraceae family and artemisinin biosynthesis.</title>
        <authorList>
            <person name="Shen Q."/>
            <person name="Zhang L."/>
            <person name="Liao Z."/>
            <person name="Wang S."/>
            <person name="Yan T."/>
            <person name="Shi P."/>
            <person name="Liu M."/>
            <person name="Fu X."/>
            <person name="Pan Q."/>
            <person name="Wang Y."/>
            <person name="Lv Z."/>
            <person name="Lu X."/>
            <person name="Zhang F."/>
            <person name="Jiang W."/>
            <person name="Ma Y."/>
            <person name="Chen M."/>
            <person name="Hao X."/>
            <person name="Li L."/>
            <person name="Tang Y."/>
            <person name="Lv G."/>
            <person name="Zhou Y."/>
            <person name="Sun X."/>
            <person name="Brodelius P.E."/>
            <person name="Rose J.K.C."/>
            <person name="Tang K."/>
        </authorList>
    </citation>
    <scope>NUCLEOTIDE SEQUENCE [LARGE SCALE GENOMIC DNA]</scope>
    <source>
        <strain evidence="4">cv. Huhao1</strain>
        <tissue evidence="3">Leaf</tissue>
    </source>
</reference>
<dbReference type="PANTHER" id="PTHR34427:SF5">
    <property type="entry name" value="DUF4283 DOMAIN-CONTAINING PROTEIN"/>
    <property type="match status" value="1"/>
</dbReference>
<dbReference type="InterPro" id="IPR000504">
    <property type="entry name" value="RRM_dom"/>
</dbReference>
<dbReference type="PANTHER" id="PTHR34427">
    <property type="entry name" value="DUF4283 DOMAIN PROTEIN"/>
    <property type="match status" value="1"/>
</dbReference>
<dbReference type="Gene3D" id="3.30.70.330">
    <property type="match status" value="1"/>
</dbReference>
<comment type="caution">
    <text evidence="3">The sequence shown here is derived from an EMBL/GenBank/DDBJ whole genome shotgun (WGS) entry which is preliminary data.</text>
</comment>
<dbReference type="PROSITE" id="PS50102">
    <property type="entry name" value="RRM"/>
    <property type="match status" value="1"/>
</dbReference>
<feature type="domain" description="RRM" evidence="2">
    <location>
        <begin position="27"/>
        <end position="122"/>
    </location>
</feature>
<dbReference type="InterPro" id="IPR035979">
    <property type="entry name" value="RBD_domain_sf"/>
</dbReference>
<protein>
    <recommendedName>
        <fullName evidence="2">RRM domain-containing protein</fullName>
    </recommendedName>
</protein>
<dbReference type="Pfam" id="PF00076">
    <property type="entry name" value="RRM_1"/>
    <property type="match status" value="1"/>
</dbReference>
<dbReference type="OrthoDB" id="1744977at2759"/>
<proteinExistence type="predicted"/>
<evidence type="ECO:0000313" key="4">
    <source>
        <dbReference type="Proteomes" id="UP000245207"/>
    </source>
</evidence>
<evidence type="ECO:0000259" key="2">
    <source>
        <dbReference type="PROSITE" id="PS50102"/>
    </source>
</evidence>
<evidence type="ECO:0000313" key="3">
    <source>
        <dbReference type="EMBL" id="PWA67411.1"/>
    </source>
</evidence>
<dbReference type="Proteomes" id="UP000245207">
    <property type="component" value="Unassembled WGS sequence"/>
</dbReference>
<sequence length="294" mass="33369">MAYGDNQFGFRKRGLRSEEDIIQAVSQATYVTNFPATCGTKELREIGAKHGVVVDVFISNRLSKAGKRFGFLKFIRVKDLDKLVNLLKEEWIGNFHLFASKPRFSRDQFAGGKQTPANASKPIVGNSKGSNGLERSFSNVVMGGHKDQNSAPRKIEGKVVMLNSSSPILETWYVGGLWMLIEFPTTSARNRFLNHTGMLNWLNKILPWSRNFFPRERLIWLDIEGIPLIAWSSESTKKVAGFWGEVVYLDEEEEDNFYCTRVCIESQTSEIIMEKLEVDVEGRKYGVRVKEVTG</sequence>
<dbReference type="CDD" id="cd00590">
    <property type="entry name" value="RRM_SF"/>
    <property type="match status" value="1"/>
</dbReference>
<gene>
    <name evidence="3" type="ORF">CTI12_AA318580</name>
</gene>
<accession>A0A2U1N1L1</accession>
<organism evidence="3 4">
    <name type="scientific">Artemisia annua</name>
    <name type="common">Sweet wormwood</name>
    <dbReference type="NCBI Taxonomy" id="35608"/>
    <lineage>
        <taxon>Eukaryota</taxon>
        <taxon>Viridiplantae</taxon>
        <taxon>Streptophyta</taxon>
        <taxon>Embryophyta</taxon>
        <taxon>Tracheophyta</taxon>
        <taxon>Spermatophyta</taxon>
        <taxon>Magnoliopsida</taxon>
        <taxon>eudicotyledons</taxon>
        <taxon>Gunneridae</taxon>
        <taxon>Pentapetalae</taxon>
        <taxon>asterids</taxon>
        <taxon>campanulids</taxon>
        <taxon>Asterales</taxon>
        <taxon>Asteraceae</taxon>
        <taxon>Asteroideae</taxon>
        <taxon>Anthemideae</taxon>
        <taxon>Artemisiinae</taxon>
        <taxon>Artemisia</taxon>
    </lineage>
</organism>
<name>A0A2U1N1L1_ARTAN</name>
<dbReference type="InterPro" id="IPR012677">
    <property type="entry name" value="Nucleotide-bd_a/b_plait_sf"/>
</dbReference>
<keyword evidence="4" id="KW-1185">Reference proteome</keyword>
<dbReference type="EMBL" id="PKPP01003834">
    <property type="protein sequence ID" value="PWA67411.1"/>
    <property type="molecule type" value="Genomic_DNA"/>
</dbReference>
<dbReference type="SUPFAM" id="SSF54928">
    <property type="entry name" value="RNA-binding domain, RBD"/>
    <property type="match status" value="1"/>
</dbReference>
<dbReference type="GO" id="GO:0003723">
    <property type="term" value="F:RNA binding"/>
    <property type="evidence" value="ECO:0007669"/>
    <property type="project" value="UniProtKB-UniRule"/>
</dbReference>